<keyword evidence="3" id="KW-1185">Reference proteome</keyword>
<dbReference type="Proteomes" id="UP001178507">
    <property type="component" value="Unassembled WGS sequence"/>
</dbReference>
<evidence type="ECO:0000313" key="3">
    <source>
        <dbReference type="Proteomes" id="UP001178507"/>
    </source>
</evidence>
<reference evidence="2" key="1">
    <citation type="submission" date="2023-08" db="EMBL/GenBank/DDBJ databases">
        <authorList>
            <person name="Chen Y."/>
            <person name="Shah S."/>
            <person name="Dougan E. K."/>
            <person name="Thang M."/>
            <person name="Chan C."/>
        </authorList>
    </citation>
    <scope>NUCLEOTIDE SEQUENCE</scope>
</reference>
<evidence type="ECO:0000256" key="1">
    <source>
        <dbReference type="SAM" id="MobiDB-lite"/>
    </source>
</evidence>
<evidence type="ECO:0000313" key="2">
    <source>
        <dbReference type="EMBL" id="CAJ1404392.1"/>
    </source>
</evidence>
<feature type="region of interest" description="Disordered" evidence="1">
    <location>
        <begin position="75"/>
        <end position="116"/>
    </location>
</feature>
<accession>A0AA36NER8</accession>
<sequence length="1691" mass="183295">MVREVDLRSAGKAMTPASLLQDGEGRPTRLGVTAQLRQQPSHLEATLRPASLQLSFQRCDLTRLLDVLALNLGGTSEPAAPSTRQPSQVSSFHSARESESTTTHPRTMSFEVPSRRSSVLAAPRARTYASRARSQEFAPPVLPGTDHAEPFTFQLTTPPSLRIQVLFRDDAPLAALSLEGSCVWAKVGNSLEVEVTCQSMEIQDRRKQSRNADKSVLAGRDLRLTYRREPPMRSALAVRLGEAQLQVLPQLFMDLTTWGIAAWQLCSWQPRISRPASAQPAGPRPMPVMPLPALGSASLLIEVELAGASFRLPTAWAAKQDYFEFRGLSQDSACLISLLVCEAGLELSRVTLQGCRVQRCKEGNAVLSSDFGLRAAGRTWASGGQSGLILRPVELQPFGLRVFQRDLGALQNALSALVSLEADSAEPLEELLARDPLANTTVSCWSLELHGGVGIREQKNHLIDLQVLDSRMHGKLLDVRLRVPSIQAEINTQTNCPTRVRFCLTGLEPEVSACNRTVQAMEPVLLPLRLDAEFRRAENSSVMSLISRETLHVVVTPALMQLVTQLQTELAEAPSVYTPLLTGLNLTEELVEVAVGVEWTPLASGAEVNLEDGMDFGHLEIRADQAQLRLPLVPGPARPFAENMLVQVMSCSGAGTGQRLVITSRLCLVNLTDLALEWRLSGTEGSVMLGMAPPPADCAVLEAAAERLEGPAPAPAPSSQLPRLSLQPRQVVSLPVGSQNSGAPLAVLQLRPTGMEEEFDWCEPVPVRSRGHDQTGRRRSRGRSVSSGCSTRDESPVGLRRCKGKGGNSSCPLQTRLLEESGRCTLLVEAPLKVFNGCPVPLLLAFDPEIRKEALGTVPAGAVRTGATVKAYDGLGGSVSWAVGFGPEARGGSGGALGDAELGARGAELCPVRPDGQGFLWWELEGRTRHVAVPPDTNAVELRRSAQGLEWRCFRAAALPKPSEVLELAPHEPLSIFDLPPQPTRLSVALESEQGRSEWTLPVLLPALAGEPFFSRSSSSAFEVLREHPATEEVLEVRWGRALLPLVARRNTAPCELVLGARRWFVNNTSLPVHPVLSDGTPLPRPETETGATLLGHLLPPALEAPVAGGCAQATQGCCQRLRGCFQSAPDPNLTSAIHLTHGLESASAQMPGVGGFEDINFAGQDCILREESLALSVTRGVDCSVVSLCPALLLYNSSAEDVAFLWHGQDLAEAVRVRPKTAATARAPPAPPGSMRTSFLVREQAERRLQVVLRREGRVSVSPAFSVGRDQAGWAVACALDGALCAISLDEDRGAMAVSVAGEERCHKLQCHHPALEAFLEHEPKCRAQFNEAVHFGLQEVNPEVLGSLESTVELQLGGLTLALAEPLICEAQPERTAETLSVALDGVKVRLRRFNNDSEEFCLRINSTQVDLRPKKAQDLQPKVLLASVRSWRSLEVTPFLRWSCVRLSRSEALRHFQCCRLELGTSEVTITEAVWQELGRFQAPSLRGLHLEELRARQQVLPAPPAPQHRLLLERFSVEAVNLKVWCSLYLPEATFLPQMLRSALELMGLGTETLLIEGAKVRVAPQPWLVGAGPALVGSASSVLDGLSRAYLPQVRRNVFSLVANSNAAFGGLLGFQWWGRLCGCARRQTVRALRPALCTVGPDGAIRADMDACVSTSMSDVSDHRRTCGRCRLISGTLRCLCPRRR</sequence>
<proteinExistence type="predicted"/>
<feature type="region of interest" description="Disordered" evidence="1">
    <location>
        <begin position="766"/>
        <end position="805"/>
    </location>
</feature>
<comment type="caution">
    <text evidence="2">The sequence shown here is derived from an EMBL/GenBank/DDBJ whole genome shotgun (WGS) entry which is preliminary data.</text>
</comment>
<name>A0AA36NER8_9DINO</name>
<organism evidence="2 3">
    <name type="scientific">Effrenium voratum</name>
    <dbReference type="NCBI Taxonomy" id="2562239"/>
    <lineage>
        <taxon>Eukaryota</taxon>
        <taxon>Sar</taxon>
        <taxon>Alveolata</taxon>
        <taxon>Dinophyceae</taxon>
        <taxon>Suessiales</taxon>
        <taxon>Symbiodiniaceae</taxon>
        <taxon>Effrenium</taxon>
    </lineage>
</organism>
<feature type="compositionally biased region" description="Polar residues" evidence="1">
    <location>
        <begin position="82"/>
        <end position="93"/>
    </location>
</feature>
<gene>
    <name evidence="2" type="ORF">EVOR1521_LOCUS26845</name>
</gene>
<feature type="region of interest" description="Disordered" evidence="1">
    <location>
        <begin position="1"/>
        <end position="26"/>
    </location>
</feature>
<protein>
    <submittedName>
        <fullName evidence="2">Uncharacterized protein</fullName>
    </submittedName>
</protein>
<dbReference type="EMBL" id="CAUJNA010003538">
    <property type="protein sequence ID" value="CAJ1404392.1"/>
    <property type="molecule type" value="Genomic_DNA"/>
</dbReference>